<dbReference type="EMBL" id="FMZO01000006">
    <property type="protein sequence ID" value="SDD15284.1"/>
    <property type="molecule type" value="Genomic_DNA"/>
</dbReference>
<dbReference type="PANTHER" id="PTHR42830">
    <property type="entry name" value="OSMOTICALLY INDUCIBLE FAMILY PROTEIN"/>
    <property type="match status" value="1"/>
</dbReference>
<dbReference type="InterPro" id="IPR003718">
    <property type="entry name" value="OsmC/Ohr_fam"/>
</dbReference>
<name>A0A1G6SF41_NIADE</name>
<dbReference type="Gene3D" id="3.30.300.20">
    <property type="match status" value="1"/>
</dbReference>
<dbReference type="SUPFAM" id="SSF82784">
    <property type="entry name" value="OsmC-like"/>
    <property type="match status" value="1"/>
</dbReference>
<sequence>MAHQEHSYQVSVTWSGNLGKGTATYGAYSRDHMINVEGKPVIPGSSDPAFRGDAKRYNPEELFLSSLSACHMLWYLHLCAEAGIAVTAYSDAASGSMKTEPDGNGRFTRVVLHPVVTITDASKATPAMELHKQAQRFCFIANSVSFPVEHQPEIIVNQEDGNFY</sequence>
<dbReference type="AlphaFoldDB" id="A0A1G6SF41"/>
<reference evidence="2" key="1">
    <citation type="submission" date="2016-10" db="EMBL/GenBank/DDBJ databases">
        <authorList>
            <person name="Varghese N."/>
            <person name="Submissions S."/>
        </authorList>
    </citation>
    <scope>NUCLEOTIDE SEQUENCE [LARGE SCALE GENOMIC DNA]</scope>
    <source>
        <strain evidence="2">DSM 25811 / CCM 8410 / LMG 26954 / E90</strain>
    </source>
</reference>
<dbReference type="InterPro" id="IPR015946">
    <property type="entry name" value="KH_dom-like_a/b"/>
</dbReference>
<evidence type="ECO:0000313" key="1">
    <source>
        <dbReference type="EMBL" id="SDD15284.1"/>
    </source>
</evidence>
<dbReference type="OrthoDB" id="9795405at2"/>
<organism evidence="1 2">
    <name type="scientific">Niabella drilacis (strain DSM 25811 / CCM 8410 / CCUG 62505 / LMG 26954 / E90)</name>
    <dbReference type="NCBI Taxonomy" id="1285928"/>
    <lineage>
        <taxon>Bacteria</taxon>
        <taxon>Pseudomonadati</taxon>
        <taxon>Bacteroidota</taxon>
        <taxon>Chitinophagia</taxon>
        <taxon>Chitinophagales</taxon>
        <taxon>Chitinophagaceae</taxon>
        <taxon>Niabella</taxon>
    </lineage>
</organism>
<dbReference type="InterPro" id="IPR036102">
    <property type="entry name" value="OsmC/Ohrsf"/>
</dbReference>
<dbReference type="RefSeq" id="WP_090390517.1">
    <property type="nucleotide sequence ID" value="NZ_FMZO01000006.1"/>
</dbReference>
<dbReference type="InterPro" id="IPR052707">
    <property type="entry name" value="OsmC_Ohr_Peroxiredoxin"/>
</dbReference>
<keyword evidence="2" id="KW-1185">Reference proteome</keyword>
<gene>
    <name evidence="1" type="ORF">SAMN04487894_106199</name>
</gene>
<dbReference type="Pfam" id="PF02566">
    <property type="entry name" value="OsmC"/>
    <property type="match status" value="1"/>
</dbReference>
<dbReference type="STRING" id="1285928.SAMN04487894_106199"/>
<dbReference type="PANTHER" id="PTHR42830:SF2">
    <property type="entry name" value="OSMC_OHR FAMILY PROTEIN"/>
    <property type="match status" value="1"/>
</dbReference>
<protein>
    <submittedName>
        <fullName evidence="1">Organic hydroperoxide reductase OsmC/OhrA</fullName>
    </submittedName>
</protein>
<evidence type="ECO:0000313" key="2">
    <source>
        <dbReference type="Proteomes" id="UP000198757"/>
    </source>
</evidence>
<dbReference type="Proteomes" id="UP000198757">
    <property type="component" value="Unassembled WGS sequence"/>
</dbReference>
<proteinExistence type="predicted"/>
<accession>A0A1G6SF41</accession>